<feature type="compositionally biased region" description="Polar residues" evidence="8">
    <location>
        <begin position="45"/>
        <end position="57"/>
    </location>
</feature>
<dbReference type="PANTHER" id="PTHR19918:SF8">
    <property type="entry name" value="FI02843P"/>
    <property type="match status" value="1"/>
</dbReference>
<dbReference type="GO" id="GO:0005680">
    <property type="term" value="C:anaphase-promoting complex"/>
    <property type="evidence" value="ECO:0007669"/>
    <property type="project" value="TreeGrafter"/>
</dbReference>
<feature type="compositionally biased region" description="Basic residues" evidence="8">
    <location>
        <begin position="90"/>
        <end position="103"/>
    </location>
</feature>
<keyword evidence="6" id="KW-0131">Cell cycle</keyword>
<protein>
    <recommendedName>
        <fullName evidence="9">CDC20/Fizzy WD40 domain-containing protein</fullName>
    </recommendedName>
</protein>
<dbReference type="GO" id="GO:0051301">
    <property type="term" value="P:cell division"/>
    <property type="evidence" value="ECO:0007669"/>
    <property type="project" value="UniProtKB-KW"/>
</dbReference>
<name>T1J1W4_STRMM</name>
<feature type="repeat" description="WD" evidence="7">
    <location>
        <begin position="477"/>
        <end position="508"/>
    </location>
</feature>
<sequence>MAQFNLETELNRILKLDEPIVNGPQPRWERKANESLSRRDKTPFKGSNSQLNKSSVGKTPVKTPGNNDKRRKSSSGGKRKTPKTPGTNNKIKKSLSGGKKKTPKTPCLPPADRFIPSRSSTKFDLGYFKLTQNEKENGELTPSKQEYQKMMSENLNGCDVNKARIIHYNANKPPLAPEGYLNNLRVIYSQSKTPASTRKKIRHIPTMPDRILDAPEIVDDYYLNLLDWSVNNHLALSLADTVYLWNSVSGEIQQLMTMDNSTDYISSVSWVREGSHLAIGTSLGEVQIWDVAEHRRIRNMTGHQARVGSLSWNSYIVSSGCRTGAIHHHDVRVPQHQVGSSRNHTQEVCGLRWSPDGRYLASGGNDNLLNVWPVQSGGIYADDKPIFTFTQHQAAVKALSWCPWQNSVLASGGGTSDRCIKFWNTNTGICLNSIDTKSQVCGILWSHEYKEIITGHGFANNQLIIWKYPTMQQIAELTGHSSRILHMAMSPDGCFVASAAADETLRLWHCFPVDTAKKSASKPTIRTKSLLKQSIR</sequence>
<keyword evidence="2 7" id="KW-0853">WD repeat</keyword>
<dbReference type="EMBL" id="JH431790">
    <property type="status" value="NOT_ANNOTATED_CDS"/>
    <property type="molecule type" value="Genomic_DNA"/>
</dbReference>
<keyword evidence="4" id="KW-0677">Repeat</keyword>
<dbReference type="InterPro" id="IPR056150">
    <property type="entry name" value="WD40_CDC20-Fz"/>
</dbReference>
<dbReference type="AlphaFoldDB" id="T1J1W4"/>
<dbReference type="Proteomes" id="UP000014500">
    <property type="component" value="Unassembled WGS sequence"/>
</dbReference>
<dbReference type="GO" id="GO:1905786">
    <property type="term" value="P:positive regulation of anaphase-promoting complex-dependent catabolic process"/>
    <property type="evidence" value="ECO:0007669"/>
    <property type="project" value="TreeGrafter"/>
</dbReference>
<dbReference type="SUPFAM" id="SSF50978">
    <property type="entry name" value="WD40 repeat-like"/>
    <property type="match status" value="1"/>
</dbReference>
<dbReference type="InterPro" id="IPR036322">
    <property type="entry name" value="WD40_repeat_dom_sf"/>
</dbReference>
<evidence type="ECO:0000256" key="6">
    <source>
        <dbReference type="ARBA" id="ARBA00023306"/>
    </source>
</evidence>
<accession>T1J1W4</accession>
<dbReference type="Pfam" id="PF24807">
    <property type="entry name" value="WD40_CDC20-Fz"/>
    <property type="match status" value="1"/>
</dbReference>
<reference evidence="10" key="2">
    <citation type="submission" date="2015-02" db="UniProtKB">
        <authorList>
            <consortium name="EnsemblMetazoa"/>
        </authorList>
    </citation>
    <scope>IDENTIFICATION</scope>
</reference>
<evidence type="ECO:0000256" key="4">
    <source>
        <dbReference type="ARBA" id="ARBA00022737"/>
    </source>
</evidence>
<evidence type="ECO:0000259" key="9">
    <source>
        <dbReference type="Pfam" id="PF24807"/>
    </source>
</evidence>
<dbReference type="PROSITE" id="PS50082">
    <property type="entry name" value="WD_REPEATS_2"/>
    <property type="match status" value="3"/>
</dbReference>
<dbReference type="OMA" id="CSGACLN"/>
<evidence type="ECO:0000256" key="1">
    <source>
        <dbReference type="ARBA" id="ARBA00006445"/>
    </source>
</evidence>
<dbReference type="PhylomeDB" id="T1J1W4"/>
<dbReference type="eggNOG" id="KOG0305">
    <property type="taxonomic scope" value="Eukaryota"/>
</dbReference>
<evidence type="ECO:0000256" key="7">
    <source>
        <dbReference type="PROSITE-ProRule" id="PRU00221"/>
    </source>
</evidence>
<feature type="compositionally biased region" description="Basic residues" evidence="8">
    <location>
        <begin position="69"/>
        <end position="82"/>
    </location>
</feature>
<feature type="repeat" description="WD" evidence="7">
    <location>
        <begin position="258"/>
        <end position="299"/>
    </location>
</feature>
<evidence type="ECO:0000256" key="2">
    <source>
        <dbReference type="ARBA" id="ARBA00022574"/>
    </source>
</evidence>
<dbReference type="HOGENOM" id="CLU_014831_6_1_1"/>
<dbReference type="STRING" id="126957.T1J1W4"/>
<evidence type="ECO:0000256" key="8">
    <source>
        <dbReference type="SAM" id="MobiDB-lite"/>
    </source>
</evidence>
<dbReference type="PROSITE" id="PS50294">
    <property type="entry name" value="WD_REPEATS_REGION"/>
    <property type="match status" value="2"/>
</dbReference>
<dbReference type="InterPro" id="IPR001680">
    <property type="entry name" value="WD40_rpt"/>
</dbReference>
<dbReference type="InterPro" id="IPR033010">
    <property type="entry name" value="Cdc20/Fizzy"/>
</dbReference>
<feature type="compositionally biased region" description="Basic and acidic residues" evidence="8">
    <location>
        <begin position="27"/>
        <end position="43"/>
    </location>
</feature>
<feature type="repeat" description="WD" evidence="7">
    <location>
        <begin position="341"/>
        <end position="382"/>
    </location>
</feature>
<dbReference type="Gene3D" id="2.130.10.10">
    <property type="entry name" value="YVTN repeat-like/Quinoprotein amine dehydrogenase"/>
    <property type="match status" value="1"/>
</dbReference>
<evidence type="ECO:0000256" key="3">
    <source>
        <dbReference type="ARBA" id="ARBA00022618"/>
    </source>
</evidence>
<feature type="domain" description="CDC20/Fizzy WD40" evidence="9">
    <location>
        <begin position="212"/>
        <end position="508"/>
    </location>
</feature>
<dbReference type="EnsemblMetazoa" id="SMAR007537-RA">
    <property type="protein sequence ID" value="SMAR007537-PA"/>
    <property type="gene ID" value="SMAR007537"/>
</dbReference>
<dbReference type="PANTHER" id="PTHR19918">
    <property type="entry name" value="CELL DIVISION CYCLE 20 CDC20 FIZZY -RELATED"/>
    <property type="match status" value="1"/>
</dbReference>
<evidence type="ECO:0000313" key="11">
    <source>
        <dbReference type="Proteomes" id="UP000014500"/>
    </source>
</evidence>
<proteinExistence type="inferred from homology"/>
<dbReference type="CDD" id="cd00200">
    <property type="entry name" value="WD40"/>
    <property type="match status" value="1"/>
</dbReference>
<evidence type="ECO:0000256" key="5">
    <source>
        <dbReference type="ARBA" id="ARBA00022776"/>
    </source>
</evidence>
<keyword evidence="11" id="KW-1185">Reference proteome</keyword>
<reference evidence="11" key="1">
    <citation type="submission" date="2011-05" db="EMBL/GenBank/DDBJ databases">
        <authorList>
            <person name="Richards S.R."/>
            <person name="Qu J."/>
            <person name="Jiang H."/>
            <person name="Jhangiani S.N."/>
            <person name="Agravi P."/>
            <person name="Goodspeed R."/>
            <person name="Gross S."/>
            <person name="Mandapat C."/>
            <person name="Jackson L."/>
            <person name="Mathew T."/>
            <person name="Pu L."/>
            <person name="Thornton R."/>
            <person name="Saada N."/>
            <person name="Wilczek-Boney K.B."/>
            <person name="Lee S."/>
            <person name="Kovar C."/>
            <person name="Wu Y."/>
            <person name="Scherer S.E."/>
            <person name="Worley K.C."/>
            <person name="Muzny D.M."/>
            <person name="Gibbs R."/>
        </authorList>
    </citation>
    <scope>NUCLEOTIDE SEQUENCE</scope>
    <source>
        <strain evidence="11">Brora</strain>
    </source>
</reference>
<keyword evidence="5" id="KW-0498">Mitosis</keyword>
<dbReference type="InterPro" id="IPR015943">
    <property type="entry name" value="WD40/YVTN_repeat-like_dom_sf"/>
</dbReference>
<comment type="similarity">
    <text evidence="1">Belongs to the WD repeat CDC20/Fizzy family.</text>
</comment>
<dbReference type="GO" id="GO:0010997">
    <property type="term" value="F:anaphase-promoting complex binding"/>
    <property type="evidence" value="ECO:0007669"/>
    <property type="project" value="InterPro"/>
</dbReference>
<dbReference type="SMART" id="SM00320">
    <property type="entry name" value="WD40"/>
    <property type="match status" value="6"/>
</dbReference>
<keyword evidence="3" id="KW-0132">Cell division</keyword>
<feature type="region of interest" description="Disordered" evidence="8">
    <location>
        <begin position="14"/>
        <end position="116"/>
    </location>
</feature>
<organism evidence="10 11">
    <name type="scientific">Strigamia maritima</name>
    <name type="common">European centipede</name>
    <name type="synonym">Geophilus maritimus</name>
    <dbReference type="NCBI Taxonomy" id="126957"/>
    <lineage>
        <taxon>Eukaryota</taxon>
        <taxon>Metazoa</taxon>
        <taxon>Ecdysozoa</taxon>
        <taxon>Arthropoda</taxon>
        <taxon>Myriapoda</taxon>
        <taxon>Chilopoda</taxon>
        <taxon>Pleurostigmophora</taxon>
        <taxon>Geophilomorpha</taxon>
        <taxon>Linotaeniidae</taxon>
        <taxon>Strigamia</taxon>
    </lineage>
</organism>
<dbReference type="GO" id="GO:1990757">
    <property type="term" value="F:ubiquitin ligase activator activity"/>
    <property type="evidence" value="ECO:0007669"/>
    <property type="project" value="TreeGrafter"/>
</dbReference>
<evidence type="ECO:0000313" key="10">
    <source>
        <dbReference type="EnsemblMetazoa" id="SMAR007537-PA"/>
    </source>
</evidence>
<dbReference type="GO" id="GO:0031145">
    <property type="term" value="P:anaphase-promoting complex-dependent catabolic process"/>
    <property type="evidence" value="ECO:0007669"/>
    <property type="project" value="TreeGrafter"/>
</dbReference>